<evidence type="ECO:0000313" key="5">
    <source>
        <dbReference type="Proteomes" id="UP000245865"/>
    </source>
</evidence>
<dbReference type="GO" id="GO:0016705">
    <property type="term" value="F:oxidoreductase activity, acting on paired donors, with incorporation or reduction of molecular oxygen"/>
    <property type="evidence" value="ECO:0007669"/>
    <property type="project" value="InterPro"/>
</dbReference>
<dbReference type="InterPro" id="IPR011251">
    <property type="entry name" value="Luciferase-like_dom"/>
</dbReference>
<dbReference type="PANTHER" id="PTHR30137">
    <property type="entry name" value="LUCIFERASE-LIKE MONOOXYGENASE"/>
    <property type="match status" value="1"/>
</dbReference>
<proteinExistence type="predicted"/>
<dbReference type="EMBL" id="QGDB01000013">
    <property type="protein sequence ID" value="PWL16342.1"/>
    <property type="molecule type" value="Genomic_DNA"/>
</dbReference>
<dbReference type="Proteomes" id="UP000245865">
    <property type="component" value="Unassembled WGS sequence"/>
</dbReference>
<evidence type="ECO:0000256" key="1">
    <source>
        <dbReference type="ARBA" id="ARBA00007789"/>
    </source>
</evidence>
<keyword evidence="4" id="KW-0560">Oxidoreductase</keyword>
<dbReference type="PANTHER" id="PTHR30137:SF6">
    <property type="entry name" value="LUCIFERASE-LIKE MONOOXYGENASE"/>
    <property type="match status" value="1"/>
</dbReference>
<gene>
    <name evidence="4" type="ORF">DKP76_17990</name>
</gene>
<comment type="caution">
    <text evidence="4">The sequence shown here is derived from an EMBL/GenBank/DDBJ whole genome shotgun (WGS) entry which is preliminary data.</text>
</comment>
<organism evidence="4 5">
    <name type="scientific">Falsochrobactrum shanghaiense</name>
    <dbReference type="NCBI Taxonomy" id="2201899"/>
    <lineage>
        <taxon>Bacteria</taxon>
        <taxon>Pseudomonadati</taxon>
        <taxon>Pseudomonadota</taxon>
        <taxon>Alphaproteobacteria</taxon>
        <taxon>Hyphomicrobiales</taxon>
        <taxon>Brucellaceae</taxon>
        <taxon>Falsochrobactrum</taxon>
    </lineage>
</organism>
<dbReference type="SUPFAM" id="SSF51679">
    <property type="entry name" value="Bacterial luciferase-like"/>
    <property type="match status" value="1"/>
</dbReference>
<keyword evidence="4" id="KW-0503">Monooxygenase</keyword>
<dbReference type="CDD" id="cd00347">
    <property type="entry name" value="Flavin_utilizing_monoxygenases"/>
    <property type="match status" value="1"/>
</dbReference>
<keyword evidence="5" id="KW-1185">Reference proteome</keyword>
<dbReference type="Pfam" id="PF00296">
    <property type="entry name" value="Bac_luciferase"/>
    <property type="match status" value="1"/>
</dbReference>
<dbReference type="Gene3D" id="3.20.20.30">
    <property type="entry name" value="Luciferase-like domain"/>
    <property type="match status" value="1"/>
</dbReference>
<evidence type="ECO:0000259" key="3">
    <source>
        <dbReference type="Pfam" id="PF00296"/>
    </source>
</evidence>
<evidence type="ECO:0000313" key="4">
    <source>
        <dbReference type="EMBL" id="PWL16342.1"/>
    </source>
</evidence>
<dbReference type="InterPro" id="IPR036661">
    <property type="entry name" value="Luciferase-like_sf"/>
</dbReference>
<dbReference type="NCBIfam" id="TIGR03558">
    <property type="entry name" value="oxido_grp_1"/>
    <property type="match status" value="1"/>
</dbReference>
<dbReference type="RefSeq" id="WP_109708032.1">
    <property type="nucleotide sequence ID" value="NZ_QGDB01000013.1"/>
</dbReference>
<dbReference type="AlphaFoldDB" id="A0A316J347"/>
<comment type="similarity">
    <text evidence="1">To bacterial alkanal monooxygenase alpha and beta chains.</text>
</comment>
<reference evidence="4 5" key="1">
    <citation type="submission" date="2018-05" db="EMBL/GenBank/DDBJ databases">
        <title>Comparative genomic sequence analysis between strain HN4 and CCM 8460T (Falsochrobactrum ovis) will provide more evidence to prove that HN4 is a new species of Falsochrobactrum.</title>
        <authorList>
            <person name="Lyu W."/>
            <person name="Sun L."/>
            <person name="Yao L."/>
        </authorList>
    </citation>
    <scope>NUCLEOTIDE SEQUENCE [LARGE SCALE GENOMIC DNA]</scope>
    <source>
        <strain evidence="4 5">HN4</strain>
    </source>
</reference>
<feature type="domain" description="Luciferase-like" evidence="3">
    <location>
        <begin position="25"/>
        <end position="323"/>
    </location>
</feature>
<name>A0A316J347_9HYPH</name>
<dbReference type="GO" id="GO:0004497">
    <property type="term" value="F:monooxygenase activity"/>
    <property type="evidence" value="ECO:0007669"/>
    <property type="project" value="UniProtKB-KW"/>
</dbReference>
<evidence type="ECO:0000256" key="2">
    <source>
        <dbReference type="ARBA" id="ARBA00074555"/>
    </source>
</evidence>
<accession>A0A316J347</accession>
<sequence>MFSQIIGTRVGTAPVPVSILDFAMAGQGLAAREALAASVELARLVDRRGFTRYWVAEHHSSPGVTTSSPPMLLARLVGETRRIRLGAGGMMLPNFPPLVVAEQFGLLASMASGRIDLGIGRAPGTDMATAAALRRGQIGAEDFPGQLMELLAFLDADFPGGNPYGGSVHAVPGPWQDHENGVPRSFQRPPVWLLGSSGYSAQLAAHLGFPFAFAAHLADQNLDIALDLYRSKFRPSAILDKPYVIVSSGVMAADDEREAQRQSWAYSHAMMRMSQGKSFVVPTPENAEAYSYTAQERQIISMWDAKTMKGTGEQVAEQLNARQKHTNADEMMILNLGHTPLAIHRSTELIADAYDMPEDMSVTP</sequence>
<dbReference type="OrthoDB" id="9780518at2"/>
<dbReference type="InterPro" id="IPR050766">
    <property type="entry name" value="Bact_Lucif_Oxidored"/>
</dbReference>
<protein>
    <recommendedName>
        <fullName evidence="2">Luciferase-like monooxygenase</fullName>
    </recommendedName>
</protein>
<dbReference type="GO" id="GO:0005829">
    <property type="term" value="C:cytosol"/>
    <property type="evidence" value="ECO:0007669"/>
    <property type="project" value="TreeGrafter"/>
</dbReference>
<dbReference type="InterPro" id="IPR019949">
    <property type="entry name" value="CmoO-like"/>
</dbReference>
<dbReference type="FunFam" id="3.20.20.30:FF:000002">
    <property type="entry name" value="LLM class flavin-dependent oxidoreductase"/>
    <property type="match status" value="1"/>
</dbReference>